<protein>
    <submittedName>
        <fullName evidence="5">Putative unusual protein kinase regulating ubiquinone biosynthesis (AarF/ABC1/UbiB family)</fullName>
    </submittedName>
</protein>
<evidence type="ECO:0000313" key="6">
    <source>
        <dbReference type="Proteomes" id="UP000545286"/>
    </source>
</evidence>
<dbReference type="Proteomes" id="UP000545286">
    <property type="component" value="Unassembled WGS sequence"/>
</dbReference>
<proteinExistence type="inferred from homology"/>
<feature type="transmembrane region" description="Helical" evidence="3">
    <location>
        <begin position="597"/>
        <end position="617"/>
    </location>
</feature>
<feature type="region of interest" description="Disordered" evidence="2">
    <location>
        <begin position="1"/>
        <end position="25"/>
    </location>
</feature>
<dbReference type="InterPro" id="IPR050154">
    <property type="entry name" value="UbiB_kinase"/>
</dbReference>
<feature type="transmembrane region" description="Helical" evidence="3">
    <location>
        <begin position="571"/>
        <end position="591"/>
    </location>
</feature>
<feature type="domain" description="ABC1 atypical kinase-like" evidence="4">
    <location>
        <begin position="137"/>
        <end position="410"/>
    </location>
</feature>
<dbReference type="GO" id="GO:0016301">
    <property type="term" value="F:kinase activity"/>
    <property type="evidence" value="ECO:0007669"/>
    <property type="project" value="UniProtKB-KW"/>
</dbReference>
<evidence type="ECO:0000256" key="3">
    <source>
        <dbReference type="SAM" id="Phobius"/>
    </source>
</evidence>
<dbReference type="Pfam" id="PF03109">
    <property type="entry name" value="ABC1"/>
    <property type="match status" value="1"/>
</dbReference>
<keyword evidence="6" id="KW-1185">Reference proteome</keyword>
<evidence type="ECO:0000256" key="2">
    <source>
        <dbReference type="SAM" id="MobiDB-lite"/>
    </source>
</evidence>
<gene>
    <name evidence="5" type="ORF">FHX72_003556</name>
</gene>
<dbReference type="AlphaFoldDB" id="A0A7W4URN6"/>
<organism evidence="5 6">
    <name type="scientific">Pseudoclavibacter helvolus</name>
    <dbReference type="NCBI Taxonomy" id="255205"/>
    <lineage>
        <taxon>Bacteria</taxon>
        <taxon>Bacillati</taxon>
        <taxon>Actinomycetota</taxon>
        <taxon>Actinomycetes</taxon>
        <taxon>Micrococcales</taxon>
        <taxon>Microbacteriaceae</taxon>
        <taxon>Pseudoclavibacter</taxon>
    </lineage>
</organism>
<dbReference type="InterPro" id="IPR004147">
    <property type="entry name" value="ABC1_dom"/>
</dbReference>
<comment type="similarity">
    <text evidence="1">Belongs to the protein kinase superfamily. ADCK protein kinase family.</text>
</comment>
<evidence type="ECO:0000313" key="5">
    <source>
        <dbReference type="EMBL" id="MBB2959391.1"/>
    </source>
</evidence>
<dbReference type="InterPro" id="IPR011009">
    <property type="entry name" value="Kinase-like_dom_sf"/>
</dbReference>
<dbReference type="PANTHER" id="PTHR10566:SF113">
    <property type="entry name" value="PROTEIN ACTIVITY OF BC1 COMPLEX KINASE 7, CHLOROPLASTIC"/>
    <property type="match status" value="1"/>
</dbReference>
<feature type="transmembrane region" description="Helical" evidence="3">
    <location>
        <begin position="477"/>
        <end position="494"/>
    </location>
</feature>
<evidence type="ECO:0000259" key="4">
    <source>
        <dbReference type="Pfam" id="PF03109"/>
    </source>
</evidence>
<dbReference type="PANTHER" id="PTHR10566">
    <property type="entry name" value="CHAPERONE-ACTIVITY OF BC1 COMPLEX CABC1 -RELATED"/>
    <property type="match status" value="1"/>
</dbReference>
<name>A0A7W4URN6_9MICO</name>
<evidence type="ECO:0000256" key="1">
    <source>
        <dbReference type="ARBA" id="ARBA00009670"/>
    </source>
</evidence>
<dbReference type="CDD" id="cd05121">
    <property type="entry name" value="ABC1_ADCK3-like"/>
    <property type="match status" value="1"/>
</dbReference>
<dbReference type="SUPFAM" id="SSF56112">
    <property type="entry name" value="Protein kinase-like (PK-like)"/>
    <property type="match status" value="1"/>
</dbReference>
<keyword evidence="5" id="KW-0808">Transferase</keyword>
<dbReference type="EMBL" id="JACHWJ010000007">
    <property type="protein sequence ID" value="MBB2959391.1"/>
    <property type="molecule type" value="Genomic_DNA"/>
</dbReference>
<feature type="compositionally biased region" description="Basic and acidic residues" evidence="2">
    <location>
        <begin position="8"/>
        <end position="17"/>
    </location>
</feature>
<comment type="caution">
    <text evidence="5">The sequence shown here is derived from an EMBL/GenBank/DDBJ whole genome shotgun (WGS) entry which is preliminary data.</text>
</comment>
<keyword evidence="5" id="KW-0830">Ubiquinone</keyword>
<reference evidence="5 6" key="1">
    <citation type="submission" date="2020-08" db="EMBL/GenBank/DDBJ databases">
        <title>Sequencing the genomes of 1000 actinobacteria strains.</title>
        <authorList>
            <person name="Klenk H.-P."/>
        </authorList>
    </citation>
    <scope>NUCLEOTIDE SEQUENCE [LARGE SCALE GENOMIC DNA]</scope>
    <source>
        <strain evidence="5 6">DSM 20419</strain>
    </source>
</reference>
<sequence length="622" mass="67424">MTDGPGLTEERAAKERPATAAAPATTAASLRAAAASVSGRPIKADSASTADGRARYRRIVRFAQRAMVQIWWFEIFLPRIRLGKLSERGRTARMQRLARRFHALAVELGGLMIKVGQFLSSRLDVLPPEITAELEGLQDEVPAVAFPAIRAQAEAELGMPLWQAYASFDETPIAAASFGQAHRATLTPALAEETGYSRVVVKVQRPGIEDLVATDLRALRRVGQLLKRVELVSKRADAPALVEEFAATSLEEIDYIHEGSSAERFAADFETDPRVGAAQVVWERTASRILTLSDVTAIKITDVDALRAAGIDPIEVANELARATFQQLFVAGFFHADPHPGNIFVMPLATPRTPITSEDGGDTSTEPPAPVTWELTYIDFGMMGVISDTLRASLRQLIFAIVSRDGPGLVRSMRSVGVLLPAGDTIELEQAMTELFGRFGGMGVAELQRVDPAELGDFADRFRDTIREMPFQLPENFLLIIRAISLVSGVTSALDKDFNMWEAVDPFARTLTRDEGGNTIQAVTKQAVSALATAVTLPGRLDALTTRLEAGQLKVQTPSVDRHMRSLERMLRGVVSAIVFAALLIAGVLVLPQLAPLGVVLMSVSVVPLLHAAAVAFGRRRR</sequence>
<keyword evidence="3" id="KW-1133">Transmembrane helix</keyword>
<keyword evidence="3" id="KW-0812">Transmembrane</keyword>
<accession>A0A7W4URN6</accession>
<keyword evidence="3" id="KW-0472">Membrane</keyword>
<keyword evidence="5" id="KW-0418">Kinase</keyword>